<dbReference type="InterPro" id="IPR042095">
    <property type="entry name" value="SUMF_sf"/>
</dbReference>
<organism evidence="4 5">
    <name type="scientific">Aquirufa esocilacus</name>
    <dbReference type="NCBI Taxonomy" id="3096513"/>
    <lineage>
        <taxon>Bacteria</taxon>
        <taxon>Pseudomonadati</taxon>
        <taxon>Bacteroidota</taxon>
        <taxon>Cytophagia</taxon>
        <taxon>Cytophagales</taxon>
        <taxon>Flectobacillaceae</taxon>
        <taxon>Aquirufa</taxon>
    </lineage>
</organism>
<keyword evidence="2" id="KW-0732">Signal</keyword>
<dbReference type="InterPro" id="IPR005532">
    <property type="entry name" value="SUMF_dom"/>
</dbReference>
<dbReference type="EMBL" id="JBBKXX010000001">
    <property type="protein sequence ID" value="MFD3407216.1"/>
    <property type="molecule type" value="Genomic_DNA"/>
</dbReference>
<dbReference type="PANTHER" id="PTHR23150">
    <property type="entry name" value="SULFATASE MODIFYING FACTOR 1, 2"/>
    <property type="match status" value="1"/>
</dbReference>
<feature type="chain" id="PRO_5046519903" evidence="2">
    <location>
        <begin position="25"/>
        <end position="383"/>
    </location>
</feature>
<dbReference type="SUPFAM" id="SSF56436">
    <property type="entry name" value="C-type lectin-like"/>
    <property type="match status" value="1"/>
</dbReference>
<protein>
    <submittedName>
        <fullName evidence="4">SUMF1/EgtB/PvdO family nonheme iron enzyme</fullName>
    </submittedName>
</protein>
<dbReference type="Pfam" id="PF03781">
    <property type="entry name" value="FGE-sulfatase"/>
    <property type="match status" value="1"/>
</dbReference>
<evidence type="ECO:0000259" key="3">
    <source>
        <dbReference type="Pfam" id="PF03781"/>
    </source>
</evidence>
<accession>A0ABW6DNB1</accession>
<dbReference type="InterPro" id="IPR051043">
    <property type="entry name" value="Sulfatase_Mod_Factor_Kinase"/>
</dbReference>
<dbReference type="InterPro" id="IPR016187">
    <property type="entry name" value="CTDL_fold"/>
</dbReference>
<evidence type="ECO:0000313" key="4">
    <source>
        <dbReference type="EMBL" id="MFD3407216.1"/>
    </source>
</evidence>
<evidence type="ECO:0000313" key="5">
    <source>
        <dbReference type="Proteomes" id="UP001598019"/>
    </source>
</evidence>
<sequence>MNFHNLNKKLVWLFSLLVIAVAIQSCGSKSSTGGKTLSSSKSANSTTKSKGLKGLFFKPATEDPGVFNGEIVAVNRKGWSQPTPFGMVLVPSGSYLMGQGDEDPSRAAINFPRRVTVSAFFMDDTEITNYEYRQFVETLLKDSLSTLGETKIMADYYPDTTRWAEDLKMPGYQTRDFTYGDPMTENYFSSPAFDMYPVVGVNWSAAKYFCDWRSKLMNTYRKSQGLANLPRFTLPTESEWEWAARGGRASAKYPWGNPYLANAKGCLLANFKPHRGNYDADGYEYTAPANAYSPNDYGLYNMAGNVAEWCEDAFEENASAVTWDLNSINRDASNPRKVVRGGSWKDMGYYLETGTRTFEYEKNKRSYVGFRCVMRYLGRPTSR</sequence>
<dbReference type="Proteomes" id="UP001598019">
    <property type="component" value="Unassembled WGS sequence"/>
</dbReference>
<evidence type="ECO:0000256" key="2">
    <source>
        <dbReference type="SAM" id="SignalP"/>
    </source>
</evidence>
<feature type="signal peptide" evidence="2">
    <location>
        <begin position="1"/>
        <end position="24"/>
    </location>
</feature>
<feature type="domain" description="Sulfatase-modifying factor enzyme-like" evidence="3">
    <location>
        <begin position="86"/>
        <end position="373"/>
    </location>
</feature>
<proteinExistence type="predicted"/>
<keyword evidence="5" id="KW-1185">Reference proteome</keyword>
<feature type="region of interest" description="Disordered" evidence="1">
    <location>
        <begin position="27"/>
        <end position="48"/>
    </location>
</feature>
<dbReference type="RefSeq" id="WP_377979678.1">
    <property type="nucleotide sequence ID" value="NZ_JBBKXX010000001.1"/>
</dbReference>
<name>A0ABW6DNB1_9BACT</name>
<dbReference type="PANTHER" id="PTHR23150:SF19">
    <property type="entry name" value="FORMYLGLYCINE-GENERATING ENZYME"/>
    <property type="match status" value="1"/>
</dbReference>
<gene>
    <name evidence="4" type="ORF">SKC37_00985</name>
</gene>
<reference evidence="4 5" key="1">
    <citation type="submission" date="2024-03" db="EMBL/GenBank/DDBJ databases">
        <title>Aquirufa genome sequencing.</title>
        <authorList>
            <person name="Pitt A."/>
            <person name="Hahn M.W."/>
        </authorList>
    </citation>
    <scope>NUCLEOTIDE SEQUENCE [LARGE SCALE GENOMIC DNA]</scope>
    <source>
        <strain evidence="4 5">HETE-83D</strain>
    </source>
</reference>
<comment type="caution">
    <text evidence="4">The sequence shown here is derived from an EMBL/GenBank/DDBJ whole genome shotgun (WGS) entry which is preliminary data.</text>
</comment>
<dbReference type="Gene3D" id="3.90.1580.10">
    <property type="entry name" value="paralog of FGE (formylglycine-generating enzyme)"/>
    <property type="match status" value="1"/>
</dbReference>
<evidence type="ECO:0000256" key="1">
    <source>
        <dbReference type="SAM" id="MobiDB-lite"/>
    </source>
</evidence>